<dbReference type="Gene3D" id="3.40.50.2000">
    <property type="entry name" value="Glycogen Phosphorylase B"/>
    <property type="match status" value="2"/>
</dbReference>
<dbReference type="InterPro" id="IPR028098">
    <property type="entry name" value="Glyco_trans_4-like_N"/>
</dbReference>
<dbReference type="PANTHER" id="PTHR45947">
    <property type="entry name" value="SULFOQUINOVOSYL TRANSFERASE SQD2"/>
    <property type="match status" value="1"/>
</dbReference>
<dbReference type="AlphaFoldDB" id="A0AAD0TYK8"/>
<dbReference type="GO" id="GO:0016757">
    <property type="term" value="F:glycosyltransferase activity"/>
    <property type="evidence" value="ECO:0007669"/>
    <property type="project" value="InterPro"/>
</dbReference>
<sequence>MSKKVLIIAHGHPEFNKGGGEQAAYQFYKECLNQGDDAYFLARTSVTPHGGAAFSTIKNEREILFHTTHDDFFLFSNIKTRHLWGDFADLLEQIAPDIIYCHHYFLLGVEILKIIKQKLPNSKLVLTLHEYYAMCNNSGLMIKTGGKNKLCFESGTRECNGCFPEKSPGDFFLRKEYIMSCFEMVDTFIAPSAFLRQRYIDWGLSPEAIHVVENGQLENITPNVKLNSNDKISIVYIGQINVFKGVDILLDALLLLPKELRQQLCIDIHGANFDSQPSDFQEKVYVQLKRLKGIVRMHGSYEPSELTSILGAASWVIVPSIWWENSPMVIQEALNHKKPVIVSDIGGMAEKIAHNKTGLHFRAGSPVSLADTLQKVIDEPTLSTTFAKNITAPMSLPQSYVKINEIIS</sequence>
<dbReference type="RefSeq" id="WP_121636955.1">
    <property type="nucleotide sequence ID" value="NZ_CP033065.1"/>
</dbReference>
<feature type="domain" description="Glycosyl transferase family 1" evidence="1">
    <location>
        <begin position="226"/>
        <end position="389"/>
    </location>
</feature>
<dbReference type="SUPFAM" id="SSF53756">
    <property type="entry name" value="UDP-Glycosyltransferase/glycogen phosphorylase"/>
    <property type="match status" value="1"/>
</dbReference>
<dbReference type="InterPro" id="IPR050194">
    <property type="entry name" value="Glycosyltransferase_grp1"/>
</dbReference>
<dbReference type="InterPro" id="IPR001296">
    <property type="entry name" value="Glyco_trans_1"/>
</dbReference>
<protein>
    <submittedName>
        <fullName evidence="3">Glycosyltransferase</fullName>
    </submittedName>
</protein>
<organism evidence="3 4">
    <name type="scientific">Pseudoalteromonas agarivorans</name>
    <dbReference type="NCBI Taxonomy" id="176102"/>
    <lineage>
        <taxon>Bacteria</taxon>
        <taxon>Pseudomonadati</taxon>
        <taxon>Pseudomonadota</taxon>
        <taxon>Gammaproteobacteria</taxon>
        <taxon>Alteromonadales</taxon>
        <taxon>Pseudoalteromonadaceae</taxon>
        <taxon>Pseudoalteromonas</taxon>
    </lineage>
</organism>
<dbReference type="PANTHER" id="PTHR45947:SF3">
    <property type="entry name" value="SULFOQUINOVOSYL TRANSFERASE SQD2"/>
    <property type="match status" value="1"/>
</dbReference>
<evidence type="ECO:0000313" key="3">
    <source>
        <dbReference type="EMBL" id="AYM85592.1"/>
    </source>
</evidence>
<dbReference type="Pfam" id="PF00534">
    <property type="entry name" value="Glycos_transf_1"/>
    <property type="match status" value="1"/>
</dbReference>
<feature type="domain" description="Glycosyltransferase subfamily 4-like N-terminal" evidence="2">
    <location>
        <begin position="18"/>
        <end position="215"/>
    </location>
</feature>
<dbReference type="Pfam" id="PF13439">
    <property type="entry name" value="Glyco_transf_4"/>
    <property type="match status" value="1"/>
</dbReference>
<dbReference type="EMBL" id="CP033065">
    <property type="protein sequence ID" value="AYM85592.1"/>
    <property type="molecule type" value="Genomic_DNA"/>
</dbReference>
<proteinExistence type="predicted"/>
<dbReference type="Proteomes" id="UP000279995">
    <property type="component" value="Chromosome I"/>
</dbReference>
<reference evidence="3 4" key="1">
    <citation type="submission" date="2018-10" db="EMBL/GenBank/DDBJ databases">
        <title>Complete Genome Sequence and Transcriptomic Profiles of a Marine Bacterium, Pseudoalteromonas agarivorans Hao 2018.</title>
        <authorList>
            <person name="Hao L."/>
        </authorList>
    </citation>
    <scope>NUCLEOTIDE SEQUENCE [LARGE SCALE GENOMIC DNA]</scope>
    <source>
        <strain evidence="3 4">Hao 2018</strain>
    </source>
</reference>
<accession>A0AAD0TYK8</accession>
<evidence type="ECO:0000259" key="2">
    <source>
        <dbReference type="Pfam" id="PF13439"/>
    </source>
</evidence>
<name>A0AAD0TYK8_9GAMM</name>
<gene>
    <name evidence="3" type="ORF">D9T18_02215</name>
</gene>
<evidence type="ECO:0000259" key="1">
    <source>
        <dbReference type="Pfam" id="PF00534"/>
    </source>
</evidence>
<evidence type="ECO:0000313" key="4">
    <source>
        <dbReference type="Proteomes" id="UP000279995"/>
    </source>
</evidence>